<name>A0A5C3Q788_9AGAR</name>
<evidence type="ECO:0000313" key="2">
    <source>
        <dbReference type="Proteomes" id="UP000305067"/>
    </source>
</evidence>
<sequence>MYFLSPSRPALKGVLDLKHSYPSSNRWSFLRRMLNLDISIRPPCQLSALPLPHRSSRPSSGYWNQQIRMVVACCCWCMQLCGITREMALHNVQYRRARCSGPIITS</sequence>
<reference evidence="1 2" key="1">
    <citation type="journal article" date="2019" name="Nat. Ecol. Evol.">
        <title>Megaphylogeny resolves global patterns of mushroom evolution.</title>
        <authorList>
            <person name="Varga T."/>
            <person name="Krizsan K."/>
            <person name="Foldi C."/>
            <person name="Dima B."/>
            <person name="Sanchez-Garcia M."/>
            <person name="Sanchez-Ramirez S."/>
            <person name="Szollosi G.J."/>
            <person name="Szarkandi J.G."/>
            <person name="Papp V."/>
            <person name="Albert L."/>
            <person name="Andreopoulos W."/>
            <person name="Angelini C."/>
            <person name="Antonin V."/>
            <person name="Barry K.W."/>
            <person name="Bougher N.L."/>
            <person name="Buchanan P."/>
            <person name="Buyck B."/>
            <person name="Bense V."/>
            <person name="Catcheside P."/>
            <person name="Chovatia M."/>
            <person name="Cooper J."/>
            <person name="Damon W."/>
            <person name="Desjardin D."/>
            <person name="Finy P."/>
            <person name="Geml J."/>
            <person name="Haridas S."/>
            <person name="Hughes K."/>
            <person name="Justo A."/>
            <person name="Karasinski D."/>
            <person name="Kautmanova I."/>
            <person name="Kiss B."/>
            <person name="Kocsube S."/>
            <person name="Kotiranta H."/>
            <person name="LaButti K.M."/>
            <person name="Lechner B.E."/>
            <person name="Liimatainen K."/>
            <person name="Lipzen A."/>
            <person name="Lukacs Z."/>
            <person name="Mihaltcheva S."/>
            <person name="Morgado L.N."/>
            <person name="Niskanen T."/>
            <person name="Noordeloos M.E."/>
            <person name="Ohm R.A."/>
            <person name="Ortiz-Santana B."/>
            <person name="Ovrebo C."/>
            <person name="Racz N."/>
            <person name="Riley R."/>
            <person name="Savchenko A."/>
            <person name="Shiryaev A."/>
            <person name="Soop K."/>
            <person name="Spirin V."/>
            <person name="Szebenyi C."/>
            <person name="Tomsovsky M."/>
            <person name="Tulloss R.E."/>
            <person name="Uehling J."/>
            <person name="Grigoriev I.V."/>
            <person name="Vagvolgyi C."/>
            <person name="Papp T."/>
            <person name="Martin F.M."/>
            <person name="Miettinen O."/>
            <person name="Hibbett D.S."/>
            <person name="Nagy L.G."/>
        </authorList>
    </citation>
    <scope>NUCLEOTIDE SEQUENCE [LARGE SCALE GENOMIC DNA]</scope>
    <source>
        <strain evidence="1 2">CBS 309.79</strain>
    </source>
</reference>
<gene>
    <name evidence="1" type="ORF">BDV98DRAFT_573638</name>
</gene>
<protein>
    <submittedName>
        <fullName evidence="1">Uncharacterized protein</fullName>
    </submittedName>
</protein>
<dbReference type="EMBL" id="ML178843">
    <property type="protein sequence ID" value="TFK97925.1"/>
    <property type="molecule type" value="Genomic_DNA"/>
</dbReference>
<organism evidence="1 2">
    <name type="scientific">Pterulicium gracile</name>
    <dbReference type="NCBI Taxonomy" id="1884261"/>
    <lineage>
        <taxon>Eukaryota</taxon>
        <taxon>Fungi</taxon>
        <taxon>Dikarya</taxon>
        <taxon>Basidiomycota</taxon>
        <taxon>Agaricomycotina</taxon>
        <taxon>Agaricomycetes</taxon>
        <taxon>Agaricomycetidae</taxon>
        <taxon>Agaricales</taxon>
        <taxon>Pleurotineae</taxon>
        <taxon>Pterulaceae</taxon>
        <taxon>Pterulicium</taxon>
    </lineage>
</organism>
<dbReference type="AlphaFoldDB" id="A0A5C3Q788"/>
<dbReference type="Proteomes" id="UP000305067">
    <property type="component" value="Unassembled WGS sequence"/>
</dbReference>
<accession>A0A5C3Q788</accession>
<keyword evidence="2" id="KW-1185">Reference proteome</keyword>
<evidence type="ECO:0000313" key="1">
    <source>
        <dbReference type="EMBL" id="TFK97925.1"/>
    </source>
</evidence>
<proteinExistence type="predicted"/>